<organism evidence="8 9">
    <name type="scientific">Hirsutella rhossiliensis</name>
    <dbReference type="NCBI Taxonomy" id="111463"/>
    <lineage>
        <taxon>Eukaryota</taxon>
        <taxon>Fungi</taxon>
        <taxon>Dikarya</taxon>
        <taxon>Ascomycota</taxon>
        <taxon>Pezizomycotina</taxon>
        <taxon>Sordariomycetes</taxon>
        <taxon>Hypocreomycetidae</taxon>
        <taxon>Hypocreales</taxon>
        <taxon>Ophiocordycipitaceae</taxon>
        <taxon>Hirsutella</taxon>
    </lineage>
</organism>
<feature type="transmembrane region" description="Helical" evidence="6">
    <location>
        <begin position="328"/>
        <end position="351"/>
    </location>
</feature>
<dbReference type="GO" id="GO:0022857">
    <property type="term" value="F:transmembrane transporter activity"/>
    <property type="evidence" value="ECO:0007669"/>
    <property type="project" value="InterPro"/>
</dbReference>
<feature type="transmembrane region" description="Helical" evidence="6">
    <location>
        <begin position="358"/>
        <end position="378"/>
    </location>
</feature>
<evidence type="ECO:0000256" key="4">
    <source>
        <dbReference type="ARBA" id="ARBA00023136"/>
    </source>
</evidence>
<feature type="transmembrane region" description="Helical" evidence="6">
    <location>
        <begin position="83"/>
        <end position="103"/>
    </location>
</feature>
<name>A0A9P8N0E3_9HYPO</name>
<dbReference type="CDD" id="cd17502">
    <property type="entry name" value="MFS_Azr1_MDR_like"/>
    <property type="match status" value="1"/>
</dbReference>
<evidence type="ECO:0000256" key="2">
    <source>
        <dbReference type="ARBA" id="ARBA00022692"/>
    </source>
</evidence>
<keyword evidence="4 6" id="KW-0472">Membrane</keyword>
<evidence type="ECO:0000256" key="5">
    <source>
        <dbReference type="SAM" id="MobiDB-lite"/>
    </source>
</evidence>
<evidence type="ECO:0000256" key="6">
    <source>
        <dbReference type="SAM" id="Phobius"/>
    </source>
</evidence>
<feature type="domain" description="Major facilitator superfamily (MFS) profile" evidence="7">
    <location>
        <begin position="19"/>
        <end position="459"/>
    </location>
</feature>
<keyword evidence="9" id="KW-1185">Reference proteome</keyword>
<dbReference type="Proteomes" id="UP000824596">
    <property type="component" value="Unassembled WGS sequence"/>
</dbReference>
<feature type="transmembrane region" description="Helical" evidence="6">
    <location>
        <begin position="109"/>
        <end position="134"/>
    </location>
</feature>
<dbReference type="InterPro" id="IPR020846">
    <property type="entry name" value="MFS_dom"/>
</dbReference>
<evidence type="ECO:0000313" key="8">
    <source>
        <dbReference type="EMBL" id="KAH0964592.1"/>
    </source>
</evidence>
<feature type="transmembrane region" description="Helical" evidence="6">
    <location>
        <begin position="398"/>
        <end position="419"/>
    </location>
</feature>
<dbReference type="GO" id="GO:0005886">
    <property type="term" value="C:plasma membrane"/>
    <property type="evidence" value="ECO:0007669"/>
    <property type="project" value="TreeGrafter"/>
</dbReference>
<keyword evidence="2 6" id="KW-0812">Transmembrane</keyword>
<dbReference type="Pfam" id="PF07690">
    <property type="entry name" value="MFS_1"/>
    <property type="match status" value="1"/>
</dbReference>
<comment type="caution">
    <text evidence="8">The sequence shown here is derived from an EMBL/GenBank/DDBJ whole genome shotgun (WGS) entry which is preliminary data.</text>
</comment>
<dbReference type="Gene3D" id="1.20.1250.20">
    <property type="entry name" value="MFS general substrate transporter like domains"/>
    <property type="match status" value="1"/>
</dbReference>
<sequence>MAAPSRAEAPLGPWRLAVVMGSLCLGIFLFGLDTNIIGTAIPRITTDFQSLPDVSWYGSAYLLTVTAFQPLFGNLFKFFDAKIVYLTSLVIFEVGSVACAAAPRSAVLIFGRALLGFGAAGLLQGALAIIGYVVRLEKVPLFQGTVVSVLGISICVGPLFGGLLTQYARWRWCFWINVPIGVCVIFVVLVFVPIRQSSNQANRDLSLKEKLRHMDAVGTVLFIGTVCCLLLVLTWGGNTYPWSDPRCIGLFVGFGLLSACFCYWIWRQKDMAPIPLRVLLQRSICMGAFTLFCIGMTSQIYAYYLPIFFQSAQGVSTTTSGVRSLSKWGYYVPYMIAGVKIMSVGAGLLTLIDVSTPAAQWGSFLVIAGLGIGMAQQLPYTAIQATLEPEDVPTGNAIAVFTFQLGGALGLAAGQNLLISKLQRTALRESNGDEFDESNDVEPEGVKIQGSGEEKMGTK</sequence>
<feature type="transmembrane region" description="Helical" evidence="6">
    <location>
        <begin position="287"/>
        <end position="308"/>
    </location>
</feature>
<feature type="compositionally biased region" description="Acidic residues" evidence="5">
    <location>
        <begin position="432"/>
        <end position="443"/>
    </location>
</feature>
<dbReference type="RefSeq" id="XP_044722105.1">
    <property type="nucleotide sequence ID" value="XM_044863491.1"/>
</dbReference>
<feature type="transmembrane region" description="Helical" evidence="6">
    <location>
        <begin position="146"/>
        <end position="168"/>
    </location>
</feature>
<evidence type="ECO:0000313" key="9">
    <source>
        <dbReference type="Proteomes" id="UP000824596"/>
    </source>
</evidence>
<dbReference type="GeneID" id="68354149"/>
<feature type="transmembrane region" description="Helical" evidence="6">
    <location>
        <begin position="174"/>
        <end position="194"/>
    </location>
</feature>
<dbReference type="PANTHER" id="PTHR23501:SF199">
    <property type="entry name" value="MFS EFFLUX TRANSPORTER INPD-RELATED"/>
    <property type="match status" value="1"/>
</dbReference>
<feature type="transmembrane region" description="Helical" evidence="6">
    <location>
        <begin position="56"/>
        <end position="76"/>
    </location>
</feature>
<accession>A0A9P8N0E3</accession>
<dbReference type="PANTHER" id="PTHR23501">
    <property type="entry name" value="MAJOR FACILITATOR SUPERFAMILY"/>
    <property type="match status" value="1"/>
</dbReference>
<proteinExistence type="predicted"/>
<dbReference type="PRINTS" id="PR01036">
    <property type="entry name" value="TCRTETB"/>
</dbReference>
<feature type="transmembrane region" description="Helical" evidence="6">
    <location>
        <begin position="248"/>
        <end position="266"/>
    </location>
</feature>
<dbReference type="InterPro" id="IPR036259">
    <property type="entry name" value="MFS_trans_sf"/>
</dbReference>
<dbReference type="AlphaFoldDB" id="A0A9P8N0E3"/>
<dbReference type="EMBL" id="JAIZPD010000004">
    <property type="protein sequence ID" value="KAH0964592.1"/>
    <property type="molecule type" value="Genomic_DNA"/>
</dbReference>
<dbReference type="OrthoDB" id="5152228at2759"/>
<evidence type="ECO:0000256" key="3">
    <source>
        <dbReference type="ARBA" id="ARBA00022989"/>
    </source>
</evidence>
<feature type="transmembrane region" description="Helical" evidence="6">
    <location>
        <begin position="12"/>
        <end position="32"/>
    </location>
</feature>
<protein>
    <submittedName>
        <fullName evidence="8">Major facilitator superfamily domain-containing protein</fullName>
    </submittedName>
</protein>
<dbReference type="PROSITE" id="PS50850">
    <property type="entry name" value="MFS"/>
    <property type="match status" value="1"/>
</dbReference>
<dbReference type="SUPFAM" id="SSF103473">
    <property type="entry name" value="MFS general substrate transporter"/>
    <property type="match status" value="1"/>
</dbReference>
<feature type="region of interest" description="Disordered" evidence="5">
    <location>
        <begin position="430"/>
        <end position="459"/>
    </location>
</feature>
<evidence type="ECO:0000256" key="1">
    <source>
        <dbReference type="ARBA" id="ARBA00004141"/>
    </source>
</evidence>
<dbReference type="InterPro" id="IPR011701">
    <property type="entry name" value="MFS"/>
</dbReference>
<evidence type="ECO:0000259" key="7">
    <source>
        <dbReference type="PROSITE" id="PS50850"/>
    </source>
</evidence>
<reference evidence="8" key="1">
    <citation type="submission" date="2021-09" db="EMBL/GenBank/DDBJ databases">
        <title>A high-quality genome of the endoparasitic fungus Hirsutella rhossiliensis with a comparison of Hirsutella genomes reveals transposable elements contributing to genome size variation.</title>
        <authorList>
            <person name="Lin R."/>
            <person name="Jiao Y."/>
            <person name="Sun X."/>
            <person name="Ling J."/>
            <person name="Xie B."/>
            <person name="Cheng X."/>
        </authorList>
    </citation>
    <scope>NUCLEOTIDE SEQUENCE</scope>
    <source>
        <strain evidence="8">HR02</strain>
    </source>
</reference>
<gene>
    <name evidence="8" type="ORF">HRG_05020</name>
</gene>
<feature type="transmembrane region" description="Helical" evidence="6">
    <location>
        <begin position="215"/>
        <end position="236"/>
    </location>
</feature>
<comment type="subcellular location">
    <subcellularLocation>
        <location evidence="1">Membrane</location>
        <topology evidence="1">Multi-pass membrane protein</topology>
    </subcellularLocation>
</comment>
<keyword evidence="3 6" id="KW-1133">Transmembrane helix</keyword>